<dbReference type="NCBIfam" id="TIGR00055">
    <property type="entry name" value="uppS"/>
    <property type="match status" value="1"/>
</dbReference>
<proteinExistence type="inferred from homology"/>
<evidence type="ECO:0000256" key="2">
    <source>
        <dbReference type="HAMAP-Rule" id="MF_01139"/>
    </source>
</evidence>
<dbReference type="SUPFAM" id="SSF64005">
    <property type="entry name" value="Undecaprenyl diphosphate synthase"/>
    <property type="match status" value="1"/>
</dbReference>
<evidence type="ECO:0000313" key="5">
    <source>
        <dbReference type="Proteomes" id="UP000004691"/>
    </source>
</evidence>
<feature type="binding site" evidence="2">
    <location>
        <begin position="45"/>
        <end position="48"/>
    </location>
    <ligand>
        <name>substrate</name>
    </ligand>
</feature>
<dbReference type="GO" id="GO:0030145">
    <property type="term" value="F:manganese ion binding"/>
    <property type="evidence" value="ECO:0007669"/>
    <property type="project" value="TreeGrafter"/>
</dbReference>
<evidence type="ECO:0000256" key="3">
    <source>
        <dbReference type="SAM" id="MobiDB-lite"/>
    </source>
</evidence>
<protein>
    <recommendedName>
        <fullName evidence="2">Isoprenyl transferase</fullName>
        <ecNumber evidence="2">2.5.1.-</ecNumber>
    </recommendedName>
</protein>
<comment type="cofactor">
    <cofactor evidence="2">
        <name>Mg(2+)</name>
        <dbReference type="ChEBI" id="CHEBI:18420"/>
    </cofactor>
    <text evidence="2">Binds 2 magnesium ions per subunit.</text>
</comment>
<dbReference type="InterPro" id="IPR036424">
    <property type="entry name" value="UPP_synth-like_sf"/>
</dbReference>
<feature type="active site" evidence="2">
    <location>
        <position position="44"/>
    </location>
</feature>
<feature type="active site" description="Proton acceptor" evidence="2">
    <location>
        <position position="92"/>
    </location>
</feature>
<dbReference type="GO" id="GO:0016094">
    <property type="term" value="P:polyprenol biosynthetic process"/>
    <property type="evidence" value="ECO:0007669"/>
    <property type="project" value="TreeGrafter"/>
</dbReference>
<dbReference type="HOGENOM" id="CLU_038505_1_2_11"/>
<dbReference type="AlphaFoldDB" id="I0UYB4"/>
<dbReference type="NCBIfam" id="NF011404">
    <property type="entry name" value="PRK14829.1"/>
    <property type="match status" value="1"/>
</dbReference>
<dbReference type="RefSeq" id="WP_006236972.1">
    <property type="nucleotide sequence ID" value="NZ_JH636049.1"/>
</dbReference>
<feature type="binding site" evidence="2">
    <location>
        <position position="49"/>
    </location>
    <ligand>
        <name>substrate</name>
    </ligand>
</feature>
<dbReference type="Pfam" id="PF01255">
    <property type="entry name" value="Prenyltransf"/>
    <property type="match status" value="1"/>
</dbReference>
<name>I0UYB4_9PSEU</name>
<dbReference type="PANTHER" id="PTHR10291">
    <property type="entry name" value="DEHYDRODOLICHYL DIPHOSPHATE SYNTHASE FAMILY MEMBER"/>
    <property type="match status" value="1"/>
</dbReference>
<dbReference type="PANTHER" id="PTHR10291:SF0">
    <property type="entry name" value="DEHYDRODOLICHYL DIPHOSPHATE SYNTHASE 2"/>
    <property type="match status" value="1"/>
</dbReference>
<keyword evidence="2" id="KW-0479">Metal-binding</keyword>
<dbReference type="GO" id="GO:0000287">
    <property type="term" value="F:magnesium ion binding"/>
    <property type="evidence" value="ECO:0007669"/>
    <property type="project" value="UniProtKB-UniRule"/>
</dbReference>
<evidence type="ECO:0000256" key="1">
    <source>
        <dbReference type="ARBA" id="ARBA00022679"/>
    </source>
</evidence>
<dbReference type="GO" id="GO:0033850">
    <property type="term" value="F:Z-farnesyl diphosphate synthase activity"/>
    <property type="evidence" value="ECO:0007669"/>
    <property type="project" value="TreeGrafter"/>
</dbReference>
<gene>
    <name evidence="4" type="ORF">SacxiDRAFT_0595</name>
</gene>
<dbReference type="eggNOG" id="COG0020">
    <property type="taxonomic scope" value="Bacteria"/>
</dbReference>
<keyword evidence="1 2" id="KW-0808">Transferase</keyword>
<feature type="binding site" evidence="2">
    <location>
        <begin position="89"/>
        <end position="91"/>
    </location>
    <ligand>
        <name>substrate</name>
    </ligand>
</feature>
<dbReference type="EMBL" id="JH636049">
    <property type="protein sequence ID" value="EID52867.1"/>
    <property type="molecule type" value="Genomic_DNA"/>
</dbReference>
<evidence type="ECO:0000313" key="4">
    <source>
        <dbReference type="EMBL" id="EID52867.1"/>
    </source>
</evidence>
<sequence length="279" mass="31634">MRRRGREAATTHRELREPDPHPSGAKPPNIPPELVPQHVALVMDGNGRWANQRGLPRIEGHKRGEAVMIDVASGAVELGVKWLSVYAFSTENWKRSPEEVRFLMGFNRDTIRRQVDYLGSIGVRIRWAGRTPRLWRSVIKELKDAEEKTRHNTRLNMTMCVNYGGRAELGDAARRIAKLAAEGKINPDKVDDRMLAKYLYQPEMPDVDLFLRPSGELRTSNFLLWQSAYAEFVFQDTLFPDFDRTKLWEACLDYAKRDRRFGAAVDAAAAAAAREGGGA</sequence>
<feature type="compositionally biased region" description="Basic and acidic residues" evidence="3">
    <location>
        <begin position="1"/>
        <end position="20"/>
    </location>
</feature>
<dbReference type="PROSITE" id="PS01066">
    <property type="entry name" value="UPP_SYNTHASE"/>
    <property type="match status" value="1"/>
</dbReference>
<dbReference type="Gene3D" id="3.40.1180.10">
    <property type="entry name" value="Decaprenyl diphosphate synthase-like"/>
    <property type="match status" value="1"/>
</dbReference>
<accession>I0UYB4</accession>
<dbReference type="CDD" id="cd00475">
    <property type="entry name" value="Cis_IPPS"/>
    <property type="match status" value="1"/>
</dbReference>
<dbReference type="InterPro" id="IPR018520">
    <property type="entry name" value="UPP_synth-like_CS"/>
</dbReference>
<dbReference type="HAMAP" id="MF_01139">
    <property type="entry name" value="ISPT"/>
    <property type="match status" value="1"/>
</dbReference>
<feature type="binding site" evidence="2">
    <location>
        <begin position="218"/>
        <end position="220"/>
    </location>
    <ligand>
        <name>substrate</name>
    </ligand>
</feature>
<feature type="binding site" evidence="2">
    <location>
        <position position="231"/>
    </location>
    <ligand>
        <name>Mg(2+)</name>
        <dbReference type="ChEBI" id="CHEBI:18420"/>
    </ligand>
</feature>
<dbReference type="GO" id="GO:0005886">
    <property type="term" value="C:plasma membrane"/>
    <property type="evidence" value="ECO:0007669"/>
    <property type="project" value="TreeGrafter"/>
</dbReference>
<dbReference type="GO" id="GO:0008834">
    <property type="term" value="F:ditrans,polycis-undecaprenyl-diphosphate synthase [(2E,6E)-farnesyl-diphosphate specific] activity"/>
    <property type="evidence" value="ECO:0007669"/>
    <property type="project" value="TreeGrafter"/>
</dbReference>
<comment type="similarity">
    <text evidence="2">Belongs to the UPP synthase family.</text>
</comment>
<reference evidence="4 5" key="1">
    <citation type="submission" date="2012-01" db="EMBL/GenBank/DDBJ databases">
        <title>Improved High-Quality Draft sequence of Saccharomonospora xinjiangensis XJ-54.</title>
        <authorList>
            <consortium name="US DOE Joint Genome Institute"/>
            <person name="Lucas S."/>
            <person name="Han J."/>
            <person name="Lapidus A."/>
            <person name="Cheng J.-F."/>
            <person name="Goodwin L."/>
            <person name="Pitluck S."/>
            <person name="Peters L."/>
            <person name="Mikhailova N."/>
            <person name="Teshima H."/>
            <person name="Detter J.C."/>
            <person name="Han C."/>
            <person name="Tapia R."/>
            <person name="Land M."/>
            <person name="Hauser L."/>
            <person name="Kyrpides N."/>
            <person name="Ivanova N."/>
            <person name="Pagani I."/>
            <person name="Brambilla E.-M."/>
            <person name="Klenk H.-P."/>
            <person name="Woyke T."/>
        </authorList>
    </citation>
    <scope>NUCLEOTIDE SEQUENCE [LARGE SCALE GENOMIC DNA]</scope>
    <source>
        <strain evidence="4 5">XJ-54</strain>
    </source>
</reference>
<feature type="region of interest" description="Disordered" evidence="3">
    <location>
        <begin position="1"/>
        <end position="33"/>
    </location>
</feature>
<keyword evidence="2" id="KW-0460">Magnesium</keyword>
<feature type="binding site" evidence="2">
    <location>
        <position position="93"/>
    </location>
    <ligand>
        <name>substrate</name>
    </ligand>
</feature>
<dbReference type="STRING" id="882086.SacxiDRAFT_0595"/>
<feature type="binding site" evidence="2">
    <location>
        <position position="57"/>
    </location>
    <ligand>
        <name>substrate</name>
    </ligand>
</feature>
<dbReference type="OrthoDB" id="4191603at2"/>
<comment type="function">
    <text evidence="2">Catalyzes the condensation of isopentenyl diphosphate (IPP) with allylic pyrophosphates generating different type of terpenoids.</text>
</comment>
<dbReference type="InterPro" id="IPR001441">
    <property type="entry name" value="UPP_synth-like"/>
</dbReference>
<keyword evidence="5" id="KW-1185">Reference proteome</keyword>
<dbReference type="Proteomes" id="UP000004691">
    <property type="component" value="Unassembled WGS sequence"/>
</dbReference>
<feature type="binding site" evidence="2">
    <location>
        <position position="44"/>
    </location>
    <ligand>
        <name>Mg(2+)</name>
        <dbReference type="ChEBI" id="CHEBI:18420"/>
    </ligand>
</feature>
<organism evidence="4 5">
    <name type="scientific">Saccharomonospora xinjiangensis XJ-54</name>
    <dbReference type="NCBI Taxonomy" id="882086"/>
    <lineage>
        <taxon>Bacteria</taxon>
        <taxon>Bacillati</taxon>
        <taxon>Actinomycetota</taxon>
        <taxon>Actinomycetes</taxon>
        <taxon>Pseudonocardiales</taxon>
        <taxon>Pseudonocardiaceae</taxon>
        <taxon>Saccharomonospora</taxon>
    </lineage>
</organism>
<feature type="binding site" evidence="2">
    <location>
        <position position="61"/>
    </location>
    <ligand>
        <name>substrate</name>
    </ligand>
</feature>
<comment type="subunit">
    <text evidence="2">Homodimer.</text>
</comment>
<dbReference type="GO" id="GO:0005829">
    <property type="term" value="C:cytosol"/>
    <property type="evidence" value="ECO:0007669"/>
    <property type="project" value="TreeGrafter"/>
</dbReference>
<feature type="binding site" evidence="2">
    <location>
        <position position="95"/>
    </location>
    <ligand>
        <name>substrate</name>
    </ligand>
</feature>
<feature type="binding site" evidence="2">
    <location>
        <position position="212"/>
    </location>
    <ligand>
        <name>substrate</name>
    </ligand>
</feature>
<dbReference type="EC" id="2.5.1.-" evidence="2"/>